<dbReference type="PROSITE" id="PS50048">
    <property type="entry name" value="ZN2_CY6_FUNGAL_2"/>
    <property type="match status" value="1"/>
</dbReference>
<dbReference type="SUPFAM" id="SSF57701">
    <property type="entry name" value="Zn2/Cys6 DNA-binding domain"/>
    <property type="match status" value="1"/>
</dbReference>
<evidence type="ECO:0000256" key="8">
    <source>
        <dbReference type="SAM" id="MobiDB-lite"/>
    </source>
</evidence>
<dbReference type="InterPro" id="IPR001138">
    <property type="entry name" value="Zn2Cys6_DnaBD"/>
</dbReference>
<evidence type="ECO:0000256" key="4">
    <source>
        <dbReference type="ARBA" id="ARBA00023015"/>
    </source>
</evidence>
<dbReference type="GO" id="GO:0005634">
    <property type="term" value="C:nucleus"/>
    <property type="evidence" value="ECO:0007669"/>
    <property type="project" value="UniProtKB-SubCell"/>
</dbReference>
<dbReference type="GO" id="GO:0043565">
    <property type="term" value="F:sequence-specific DNA binding"/>
    <property type="evidence" value="ECO:0007669"/>
    <property type="project" value="TreeGrafter"/>
</dbReference>
<gene>
    <name evidence="10" type="ORF">CBYS24578_00006583</name>
</gene>
<dbReference type="PANTHER" id="PTHR47782:SF12">
    <property type="entry name" value="ZN(II)2CYS6 TRANSCRIPTION FACTOR (EUROFUNG)"/>
    <property type="match status" value="1"/>
</dbReference>
<keyword evidence="4" id="KW-0805">Transcription regulation</keyword>
<keyword evidence="3" id="KW-0862">Zinc</keyword>
<keyword evidence="5" id="KW-0238">DNA-binding</keyword>
<accession>A0A9N9UCJ1</accession>
<dbReference type="SMART" id="SM00066">
    <property type="entry name" value="GAL4"/>
    <property type="match status" value="1"/>
</dbReference>
<evidence type="ECO:0000256" key="2">
    <source>
        <dbReference type="ARBA" id="ARBA00022723"/>
    </source>
</evidence>
<dbReference type="OrthoDB" id="189997at2759"/>
<dbReference type="PANTHER" id="PTHR47782">
    <property type="entry name" value="ZN(II)2CYS6 TRANSCRIPTION FACTOR (EUROFUNG)-RELATED"/>
    <property type="match status" value="1"/>
</dbReference>
<dbReference type="Pfam" id="PF04082">
    <property type="entry name" value="Fungal_trans"/>
    <property type="match status" value="1"/>
</dbReference>
<feature type="compositionally biased region" description="Polar residues" evidence="8">
    <location>
        <begin position="181"/>
        <end position="199"/>
    </location>
</feature>
<feature type="compositionally biased region" description="Pro residues" evidence="8">
    <location>
        <begin position="15"/>
        <end position="32"/>
    </location>
</feature>
<keyword evidence="7" id="KW-0539">Nucleus</keyword>
<evidence type="ECO:0000259" key="9">
    <source>
        <dbReference type="PROSITE" id="PS50048"/>
    </source>
</evidence>
<feature type="region of interest" description="Disordered" evidence="8">
    <location>
        <begin position="1"/>
        <end position="38"/>
    </location>
</feature>
<dbReference type="CDD" id="cd12148">
    <property type="entry name" value="fungal_TF_MHR"/>
    <property type="match status" value="1"/>
</dbReference>
<keyword evidence="11" id="KW-1185">Reference proteome</keyword>
<dbReference type="InterPro" id="IPR036864">
    <property type="entry name" value="Zn2-C6_fun-type_DNA-bd_sf"/>
</dbReference>
<dbReference type="GO" id="GO:0008270">
    <property type="term" value="F:zinc ion binding"/>
    <property type="evidence" value="ECO:0007669"/>
    <property type="project" value="InterPro"/>
</dbReference>
<name>A0A9N9UCJ1_9HYPO</name>
<dbReference type="Pfam" id="PF00172">
    <property type="entry name" value="Zn_clus"/>
    <property type="match status" value="1"/>
</dbReference>
<dbReference type="InterPro" id="IPR052202">
    <property type="entry name" value="Yeast_MetPath_Reg"/>
</dbReference>
<evidence type="ECO:0000256" key="7">
    <source>
        <dbReference type="ARBA" id="ARBA00023242"/>
    </source>
</evidence>
<sequence>MDEQEEPPKRVPVKPTSPPTQAPAPTTGPTPAPGRKKGTACLRCRMQKTRCDDQQPACGSCARVGRSCIRPGALNTAGGLRAVVFSFATVADCARAWRSGCSHLNQVENRLRWLEEALRQVAPEKLNEAPPITAQPTDLNHQQYPPTGTPIHAITSSHSQIQPQDHGLSNNNVDPLLQNSYDSGFDGNTASPAPSTQIKPNEPLAHEVGLLSLANSKESKYLGPSSGVPFARLIFSAIPQSQGLATCWATPPSTNAPGNHDDDAQPFPPDWTSEADLQHFVDAYFETYQPIYPFLDEDAVHEWLQNIFSLDSAQGMPRLVDMEACLSPIASVQIFLIIALGSRTLESRLSTDFLSGRYLATAMSRLDSLALHDSIEGLQIMLLLTLCSFNFVNGPNAWFLTANLIASCLDLGFQRKWLEEPQDIGLQQKRQLEMKRTLRSGIFWSTYSIERTLAVVLGRPLTLRDEAIDVPFPGGEDSLPSSNGRTEVSDGPTSPKRARLSVPSYVVSHYSLTFDRVVAEIKLTLYRVVSLPDRFPWPTDIPKWQLTVHEHCDKLYAESIQQLRHKSRRSTTDSPTRSLELKYHQCLMLLHRPSPAVAQPTLDSWRICYHSAVKTILISAELQRFRKLNNSWLTAHQIFVSGITFLYCLWINPSLLREVGIETTTSNAAECSSLLRHLGKTWSVAADSLDKFDKLVATSMAFWRSRVEKQATEVQAGHSLMMMHQSEWRANDDGTRVANADTNGFFPPENQFDNPNEFNNVDFSSFYMELGDMSSWFDLGWIDQANYPTFGDL</sequence>
<dbReference type="SMART" id="SM00906">
    <property type="entry name" value="Fungal_trans"/>
    <property type="match status" value="1"/>
</dbReference>
<reference evidence="10" key="1">
    <citation type="submission" date="2021-10" db="EMBL/GenBank/DDBJ databases">
        <authorList>
            <person name="Piombo E."/>
        </authorList>
    </citation>
    <scope>NUCLEOTIDE SEQUENCE</scope>
</reference>
<evidence type="ECO:0000313" key="11">
    <source>
        <dbReference type="Proteomes" id="UP000754883"/>
    </source>
</evidence>
<dbReference type="GO" id="GO:0000981">
    <property type="term" value="F:DNA-binding transcription factor activity, RNA polymerase II-specific"/>
    <property type="evidence" value="ECO:0007669"/>
    <property type="project" value="InterPro"/>
</dbReference>
<dbReference type="GO" id="GO:0045944">
    <property type="term" value="P:positive regulation of transcription by RNA polymerase II"/>
    <property type="evidence" value="ECO:0007669"/>
    <property type="project" value="TreeGrafter"/>
</dbReference>
<dbReference type="Proteomes" id="UP000754883">
    <property type="component" value="Unassembled WGS sequence"/>
</dbReference>
<dbReference type="InterPro" id="IPR007219">
    <property type="entry name" value="XnlR_reg_dom"/>
</dbReference>
<keyword evidence="2" id="KW-0479">Metal-binding</keyword>
<feature type="region of interest" description="Disordered" evidence="8">
    <location>
        <begin position="152"/>
        <end position="173"/>
    </location>
</feature>
<feature type="compositionally biased region" description="Polar residues" evidence="8">
    <location>
        <begin position="154"/>
        <end position="173"/>
    </location>
</feature>
<dbReference type="CDD" id="cd00067">
    <property type="entry name" value="GAL4"/>
    <property type="match status" value="1"/>
</dbReference>
<keyword evidence="6" id="KW-0804">Transcription</keyword>
<comment type="subcellular location">
    <subcellularLocation>
        <location evidence="1">Nucleus</location>
    </subcellularLocation>
</comment>
<dbReference type="PROSITE" id="PS00463">
    <property type="entry name" value="ZN2_CY6_FUNGAL_1"/>
    <property type="match status" value="1"/>
</dbReference>
<organism evidence="10 11">
    <name type="scientific">Clonostachys byssicola</name>
    <dbReference type="NCBI Taxonomy" id="160290"/>
    <lineage>
        <taxon>Eukaryota</taxon>
        <taxon>Fungi</taxon>
        <taxon>Dikarya</taxon>
        <taxon>Ascomycota</taxon>
        <taxon>Pezizomycotina</taxon>
        <taxon>Sordariomycetes</taxon>
        <taxon>Hypocreomycetidae</taxon>
        <taxon>Hypocreales</taxon>
        <taxon>Bionectriaceae</taxon>
        <taxon>Clonostachys</taxon>
    </lineage>
</organism>
<evidence type="ECO:0000313" key="10">
    <source>
        <dbReference type="EMBL" id="CAG9984904.1"/>
    </source>
</evidence>
<feature type="region of interest" description="Disordered" evidence="8">
    <location>
        <begin position="181"/>
        <end position="200"/>
    </location>
</feature>
<protein>
    <recommendedName>
        <fullName evidence="9">Zn(2)-C6 fungal-type domain-containing protein</fullName>
    </recommendedName>
</protein>
<dbReference type="EMBL" id="CABFNO020001394">
    <property type="protein sequence ID" value="CAG9984904.1"/>
    <property type="molecule type" value="Genomic_DNA"/>
</dbReference>
<proteinExistence type="predicted"/>
<dbReference type="GO" id="GO:0006351">
    <property type="term" value="P:DNA-templated transcription"/>
    <property type="evidence" value="ECO:0007669"/>
    <property type="project" value="InterPro"/>
</dbReference>
<feature type="region of interest" description="Disordered" evidence="8">
    <location>
        <begin position="472"/>
        <end position="496"/>
    </location>
</feature>
<evidence type="ECO:0000256" key="6">
    <source>
        <dbReference type="ARBA" id="ARBA00023163"/>
    </source>
</evidence>
<evidence type="ECO:0000256" key="5">
    <source>
        <dbReference type="ARBA" id="ARBA00023125"/>
    </source>
</evidence>
<comment type="caution">
    <text evidence="10">The sequence shown here is derived from an EMBL/GenBank/DDBJ whole genome shotgun (WGS) entry which is preliminary data.</text>
</comment>
<evidence type="ECO:0000256" key="3">
    <source>
        <dbReference type="ARBA" id="ARBA00022833"/>
    </source>
</evidence>
<feature type="domain" description="Zn(2)-C6 fungal-type" evidence="9">
    <location>
        <begin position="40"/>
        <end position="70"/>
    </location>
</feature>
<dbReference type="AlphaFoldDB" id="A0A9N9UCJ1"/>
<evidence type="ECO:0000256" key="1">
    <source>
        <dbReference type="ARBA" id="ARBA00004123"/>
    </source>
</evidence>
<dbReference type="Gene3D" id="4.10.240.10">
    <property type="entry name" value="Zn(2)-C6 fungal-type DNA-binding domain"/>
    <property type="match status" value="1"/>
</dbReference>